<reference evidence="2 3" key="1">
    <citation type="journal article" date="2019" name="Nat. Microbiol.">
        <title>Mediterranean grassland soil C-N compound turnover is dependent on rainfall and depth, and is mediated by genomically divergent microorganisms.</title>
        <authorList>
            <person name="Diamond S."/>
            <person name="Andeer P.F."/>
            <person name="Li Z."/>
            <person name="Crits-Christoph A."/>
            <person name="Burstein D."/>
            <person name="Anantharaman K."/>
            <person name="Lane K.R."/>
            <person name="Thomas B.C."/>
            <person name="Pan C."/>
            <person name="Northen T.R."/>
            <person name="Banfield J.F."/>
        </authorList>
    </citation>
    <scope>NUCLEOTIDE SEQUENCE [LARGE SCALE GENOMIC DNA]</scope>
    <source>
        <strain evidence="2">WS_3</strain>
    </source>
</reference>
<keyword evidence="1" id="KW-0732">Signal</keyword>
<name>A0A538SBI7_UNCEI</name>
<dbReference type="AlphaFoldDB" id="A0A538SBI7"/>
<sequence>MQVFRSATLLVLSLASLLSIGNVAPARAVDLPPLRGDRSPLFSADVVISLDPEGKPVLSVSGSLPYDELQWIKIAQGYASGAEFQVVFEPRARGREYGDVWERRVVVAGFSTTTAAQAAVVERRTFDVRAGRYRVRVSVRDLNSEGVSSAREAIDIPDYSRVPVGFADLELGVADSSGSFRPLPTRQFGMNSSRLAVRVALFDRRPGGWPRVYPFHYRILDESGGDVVNRKRDVTLNHSAEAITLRPDSLDLFIGSYVFEVELVEGHSRWRVDRSFEVEESGPPRGREFDRMLEPLAYIAEPWEIDHLRSLEPEQQA</sequence>
<dbReference type="EMBL" id="VBOT01000134">
    <property type="protein sequence ID" value="TMQ48738.1"/>
    <property type="molecule type" value="Genomic_DNA"/>
</dbReference>
<dbReference type="Proteomes" id="UP000320184">
    <property type="component" value="Unassembled WGS sequence"/>
</dbReference>
<gene>
    <name evidence="2" type="ORF">E6K73_11135</name>
</gene>
<protein>
    <recommendedName>
        <fullName evidence="4">GWxTD domain-containing protein</fullName>
    </recommendedName>
</protein>
<accession>A0A538SBI7</accession>
<proteinExistence type="predicted"/>
<evidence type="ECO:0000313" key="2">
    <source>
        <dbReference type="EMBL" id="TMQ48738.1"/>
    </source>
</evidence>
<organism evidence="2 3">
    <name type="scientific">Eiseniibacteriota bacterium</name>
    <dbReference type="NCBI Taxonomy" id="2212470"/>
    <lineage>
        <taxon>Bacteria</taxon>
        <taxon>Candidatus Eiseniibacteriota</taxon>
    </lineage>
</organism>
<feature type="signal peptide" evidence="1">
    <location>
        <begin position="1"/>
        <end position="28"/>
    </location>
</feature>
<comment type="caution">
    <text evidence="2">The sequence shown here is derived from an EMBL/GenBank/DDBJ whole genome shotgun (WGS) entry which is preliminary data.</text>
</comment>
<evidence type="ECO:0000256" key="1">
    <source>
        <dbReference type="SAM" id="SignalP"/>
    </source>
</evidence>
<feature type="chain" id="PRO_5022103610" description="GWxTD domain-containing protein" evidence="1">
    <location>
        <begin position="29"/>
        <end position="317"/>
    </location>
</feature>
<evidence type="ECO:0008006" key="4">
    <source>
        <dbReference type="Google" id="ProtNLM"/>
    </source>
</evidence>
<feature type="non-terminal residue" evidence="2">
    <location>
        <position position="317"/>
    </location>
</feature>
<evidence type="ECO:0000313" key="3">
    <source>
        <dbReference type="Proteomes" id="UP000320184"/>
    </source>
</evidence>